<reference evidence="12" key="1">
    <citation type="submission" date="2020-04" db="EMBL/GenBank/DDBJ databases">
        <authorList>
            <person name="Alioto T."/>
            <person name="Alioto T."/>
            <person name="Gomez Garrido J."/>
        </authorList>
    </citation>
    <scope>NUCLEOTIDE SEQUENCE</scope>
    <source>
        <strain evidence="12">A484AB</strain>
    </source>
</reference>
<dbReference type="FunFam" id="2.30.29.30:FF:000017">
    <property type="entry name" value="FACT complex subunit SPT16"/>
    <property type="match status" value="1"/>
</dbReference>
<keyword evidence="13" id="KW-1185">Reference proteome</keyword>
<sequence>FRFQSVNGERVDILYGNIKHAFFQPCDREMIILIHFHLKNAIIIGKKKYRDIQYYTEVGEITTDLGKHQHMHDRDDLQAEQAERELRQRLKAAFKHFIDRVEGITHGQIEFDVPFRELGFVGVPFRSTVLLQPTTHCLVMLTEQPVFVITLDEVELVHFERVQFHLKNFDMVFIFKEYTRKVEHVNSIPMTSLDSVKEWLNSCDIKYTEGVQSLNWARIMKTITNDPQDFIENGGWSFLEPDSSDEEQAEEEEEESEYAPSGSDAVVESDESELSGETEESEEDSEFEEELGTDEESGKDWSELEEEATMADIERGGHVEEDTNLSRKRKKSSQKHETPSKRKRRK</sequence>
<evidence type="ECO:0000256" key="6">
    <source>
        <dbReference type="ARBA" id="ARBA00023054"/>
    </source>
</evidence>
<dbReference type="Gene3D" id="2.30.29.150">
    <property type="match status" value="1"/>
</dbReference>
<keyword evidence="7 10" id="KW-0804">Transcription</keyword>
<evidence type="ECO:0000256" key="5">
    <source>
        <dbReference type="ARBA" id="ARBA00023015"/>
    </source>
</evidence>
<evidence type="ECO:0000256" key="7">
    <source>
        <dbReference type="ARBA" id="ARBA00023163"/>
    </source>
</evidence>
<dbReference type="GO" id="GO:0035101">
    <property type="term" value="C:FACT complex"/>
    <property type="evidence" value="ECO:0007669"/>
    <property type="project" value="UniProtKB-UniRule"/>
</dbReference>
<feature type="non-terminal residue" evidence="12">
    <location>
        <position position="346"/>
    </location>
</feature>
<evidence type="ECO:0000256" key="1">
    <source>
        <dbReference type="ARBA" id="ARBA00010779"/>
    </source>
</evidence>
<dbReference type="InterPro" id="IPR048969">
    <property type="entry name" value="FACT_SPT16_C"/>
</dbReference>
<evidence type="ECO:0000256" key="8">
    <source>
        <dbReference type="ARBA" id="ARBA00023204"/>
    </source>
</evidence>
<name>A0A7D9IAI6_PARCT</name>
<proteinExistence type="inferred from homology"/>
<comment type="function">
    <text evidence="10">Component of the FACT complex, a general chromatin factor that acts to reorganize nucleosomes. The FACT complex is involved in multiple processes that require DNA as a template such as mRNA elongation, DNA replication and DNA repair. During transcription elongation the FACT complex acts as a histone chaperone that both destabilizes and restores nucleosomal structure. It facilitates the passage of RNA polymerase II and transcription by promoting the dissociation of one histone H2A-H2B dimer from the nucleosome, then subsequently promotes the reestablishment of the nucleosome following the passage of RNA polymerase II.</text>
</comment>
<dbReference type="Proteomes" id="UP001152795">
    <property type="component" value="Unassembled WGS sequence"/>
</dbReference>
<dbReference type="GO" id="GO:0006281">
    <property type="term" value="P:DNA repair"/>
    <property type="evidence" value="ECO:0007669"/>
    <property type="project" value="UniProtKB-UniRule"/>
</dbReference>
<evidence type="ECO:0000256" key="4">
    <source>
        <dbReference type="ARBA" id="ARBA00022763"/>
    </source>
</evidence>
<feature type="compositionally biased region" description="Acidic residues" evidence="11">
    <location>
        <begin position="267"/>
        <end position="295"/>
    </location>
</feature>
<feature type="compositionally biased region" description="Acidic residues" evidence="11">
    <location>
        <begin position="242"/>
        <end position="257"/>
    </location>
</feature>
<dbReference type="Pfam" id="PF08512">
    <property type="entry name" value="Rttp106-like_middle"/>
    <property type="match status" value="1"/>
</dbReference>
<keyword evidence="2 10" id="KW-0158">Chromosome</keyword>
<organism evidence="12 13">
    <name type="scientific">Paramuricea clavata</name>
    <name type="common">Red gorgonian</name>
    <name type="synonym">Violescent sea-whip</name>
    <dbReference type="NCBI Taxonomy" id="317549"/>
    <lineage>
        <taxon>Eukaryota</taxon>
        <taxon>Metazoa</taxon>
        <taxon>Cnidaria</taxon>
        <taxon>Anthozoa</taxon>
        <taxon>Octocorallia</taxon>
        <taxon>Malacalcyonacea</taxon>
        <taxon>Plexauridae</taxon>
        <taxon>Paramuricea</taxon>
    </lineage>
</organism>
<keyword evidence="6" id="KW-0175">Coiled coil</keyword>
<accession>A0A7D9IAI6</accession>
<dbReference type="Gene3D" id="2.30.29.30">
    <property type="entry name" value="Pleckstrin-homology domain (PH domain)/Phosphotyrosine-binding domain (PTB)"/>
    <property type="match status" value="1"/>
</dbReference>
<feature type="compositionally biased region" description="Basic and acidic residues" evidence="11">
    <location>
        <begin position="312"/>
        <end position="325"/>
    </location>
</feature>
<evidence type="ECO:0000256" key="9">
    <source>
        <dbReference type="ARBA" id="ARBA00023242"/>
    </source>
</evidence>
<comment type="caution">
    <text evidence="12">The sequence shown here is derived from an EMBL/GenBank/DDBJ whole genome shotgun (WGS) entry which is preliminary data.</text>
</comment>
<keyword evidence="5 10" id="KW-0805">Transcription regulation</keyword>
<dbReference type="AlphaFoldDB" id="A0A7D9IAI6"/>
<dbReference type="InterPro" id="IPR011993">
    <property type="entry name" value="PH-like_dom_sf"/>
</dbReference>
<evidence type="ECO:0000256" key="2">
    <source>
        <dbReference type="ARBA" id="ARBA00022454"/>
    </source>
</evidence>
<keyword evidence="4 10" id="KW-0227">DNA damage</keyword>
<comment type="similarity">
    <text evidence="1 10">Belongs to the peptidase M24 family. SPT16 subfamily.</text>
</comment>
<dbReference type="OrthoDB" id="10251642at2759"/>
<keyword evidence="3 10" id="KW-0235">DNA replication</keyword>
<keyword evidence="9 10" id="KW-0539">Nucleus</keyword>
<protein>
    <recommendedName>
        <fullName evidence="10">FACT complex subunit</fullName>
    </recommendedName>
</protein>
<dbReference type="EMBL" id="CACRXK020003986">
    <property type="protein sequence ID" value="CAB4001027.1"/>
    <property type="molecule type" value="Genomic_DNA"/>
</dbReference>
<dbReference type="PANTHER" id="PTHR13980:SF15">
    <property type="entry name" value="FACT COMPLEX SUBUNIT SPT16"/>
    <property type="match status" value="1"/>
</dbReference>
<dbReference type="InterPro" id="IPR040258">
    <property type="entry name" value="Spt16"/>
</dbReference>
<comment type="subcellular location">
    <subcellularLocation>
        <location evidence="10">Nucleus</location>
    </subcellularLocation>
    <subcellularLocation>
        <location evidence="10">Chromosome</location>
    </subcellularLocation>
</comment>
<dbReference type="InterPro" id="IPR056595">
    <property type="entry name" value="Fact-SPT16_PH"/>
</dbReference>
<keyword evidence="8 10" id="KW-0234">DNA repair</keyword>
<dbReference type="InterPro" id="IPR013719">
    <property type="entry name" value="RTT106/SPT16-like_middle_dom"/>
</dbReference>
<dbReference type="SMART" id="SM01287">
    <property type="entry name" value="Rtt106"/>
    <property type="match status" value="1"/>
</dbReference>
<evidence type="ECO:0000256" key="3">
    <source>
        <dbReference type="ARBA" id="ARBA00022705"/>
    </source>
</evidence>
<feature type="region of interest" description="Disordered" evidence="11">
    <location>
        <begin position="231"/>
        <end position="346"/>
    </location>
</feature>
<comment type="subunit">
    <text evidence="10">Component of the FACT complex.</text>
</comment>
<evidence type="ECO:0000313" key="13">
    <source>
        <dbReference type="Proteomes" id="UP001152795"/>
    </source>
</evidence>
<dbReference type="GO" id="GO:0031491">
    <property type="term" value="F:nucleosome binding"/>
    <property type="evidence" value="ECO:0007669"/>
    <property type="project" value="TreeGrafter"/>
</dbReference>
<evidence type="ECO:0000256" key="10">
    <source>
        <dbReference type="RuleBase" id="RU367052"/>
    </source>
</evidence>
<evidence type="ECO:0000313" key="12">
    <source>
        <dbReference type="EMBL" id="CAB4001027.1"/>
    </source>
</evidence>
<dbReference type="Pfam" id="PF21091">
    <property type="entry name" value="SPT16_C"/>
    <property type="match status" value="1"/>
</dbReference>
<dbReference type="Pfam" id="PF24824">
    <property type="entry name" value="PH_SPT16"/>
    <property type="match status" value="1"/>
</dbReference>
<evidence type="ECO:0000256" key="11">
    <source>
        <dbReference type="SAM" id="MobiDB-lite"/>
    </source>
</evidence>
<dbReference type="GO" id="GO:0006260">
    <property type="term" value="P:DNA replication"/>
    <property type="evidence" value="ECO:0007669"/>
    <property type="project" value="UniProtKB-KW"/>
</dbReference>
<dbReference type="GO" id="GO:0006368">
    <property type="term" value="P:transcription elongation by RNA polymerase II"/>
    <property type="evidence" value="ECO:0007669"/>
    <property type="project" value="TreeGrafter"/>
</dbReference>
<gene>
    <name evidence="12" type="ORF">PACLA_8A080812</name>
</gene>
<dbReference type="PANTHER" id="PTHR13980">
    <property type="entry name" value="CDC68 RELATED"/>
    <property type="match status" value="1"/>
</dbReference>